<protein>
    <submittedName>
        <fullName evidence="3">Uncharacterized protein</fullName>
    </submittedName>
</protein>
<feature type="region of interest" description="Disordered" evidence="1">
    <location>
        <begin position="2585"/>
        <end position="2604"/>
    </location>
</feature>
<feature type="compositionally biased region" description="Acidic residues" evidence="1">
    <location>
        <begin position="1452"/>
        <end position="1461"/>
    </location>
</feature>
<dbReference type="EMBL" id="LSRX01001292">
    <property type="protein sequence ID" value="OLP81319.1"/>
    <property type="molecule type" value="Genomic_DNA"/>
</dbReference>
<feature type="compositionally biased region" description="Basic and acidic residues" evidence="1">
    <location>
        <begin position="34"/>
        <end position="51"/>
    </location>
</feature>
<feature type="compositionally biased region" description="Acidic residues" evidence="1">
    <location>
        <begin position="1395"/>
        <end position="1405"/>
    </location>
</feature>
<proteinExistence type="predicted"/>
<keyword evidence="2" id="KW-0732">Signal</keyword>
<feature type="compositionally biased region" description="Basic and acidic residues" evidence="1">
    <location>
        <begin position="1435"/>
        <end position="1451"/>
    </location>
</feature>
<feature type="region of interest" description="Disordered" evidence="1">
    <location>
        <begin position="2330"/>
        <end position="2375"/>
    </location>
</feature>
<feature type="compositionally biased region" description="Gly residues" evidence="1">
    <location>
        <begin position="190"/>
        <end position="204"/>
    </location>
</feature>
<dbReference type="OrthoDB" id="432417at2759"/>
<accession>A0A1Q9CEF4</accession>
<feature type="region of interest" description="Disordered" evidence="1">
    <location>
        <begin position="159"/>
        <end position="204"/>
    </location>
</feature>
<feature type="compositionally biased region" description="Acidic residues" evidence="1">
    <location>
        <begin position="2347"/>
        <end position="2364"/>
    </location>
</feature>
<reference evidence="3 4" key="1">
    <citation type="submission" date="2016-02" db="EMBL/GenBank/DDBJ databases">
        <title>Genome analysis of coral dinoflagellate symbionts highlights evolutionary adaptations to a symbiotic lifestyle.</title>
        <authorList>
            <person name="Aranda M."/>
            <person name="Li Y."/>
            <person name="Liew Y.J."/>
            <person name="Baumgarten S."/>
            <person name="Simakov O."/>
            <person name="Wilson M."/>
            <person name="Piel J."/>
            <person name="Ashoor H."/>
            <person name="Bougouffa S."/>
            <person name="Bajic V.B."/>
            <person name="Ryu T."/>
            <person name="Ravasi T."/>
            <person name="Bayer T."/>
            <person name="Micklem G."/>
            <person name="Kim H."/>
            <person name="Bhak J."/>
            <person name="Lajeunesse T.C."/>
            <person name="Voolstra C.R."/>
        </authorList>
    </citation>
    <scope>NUCLEOTIDE SEQUENCE [LARGE SCALE GENOMIC DNA]</scope>
    <source>
        <strain evidence="3 4">CCMP2467</strain>
    </source>
</reference>
<sequence length="2906" mass="320060">MAGIRLVGVMAMVCWLAEIVAVASVPSGVTGTGAREEPAPGRLSIEKRHGGTENAVDVQESSGSDSEGRARELLRQAAGYEERQTEASKRREEERDMAEEAQREVERRVEERRLSWRPKPVRKRKQCLQCIQGMVGRELGAELTSRGRLEVKPKLNKDLLSSLDSDSQESKKKKRRKRRPTTEAPEFTPLGGGGGHDPGSDEGSGGAMPTICVAVPDILLDLLMRACWHDIVVLKRWQTAAVLGQDVALFPDWPPADWLPEAKFAEPSSSHQELSAETVSHLVRSVVSWAPVIQERALLEVQREQDLEADEPGEIGDGRSFGDVLAGMARVAVTLKGWGAELAGTLPVSSGRGRAMHDVTKILKYLRCSWYAGSTHQLDLVMHHAVTAALPPQLAAGVLQVLKSPQRNPSKWSLKRYRLALDIAYLYVSQEENLHANSSGGVRFLWADSSPDRYHNWLWTEQHHIADADSILACFDAATAIVQWLNTPGVRPLNVSEQNRSYLRQLLNGVCHHIHTPSALGSGKGLTDMAHKAAAMAHSLSLENPDWGQLLPYLSSFVSITTDLGVESTLANFRVSLRRLFPAWRDLDPLEADADDERPAQPNVDINRFFLENALPVMGMQHCVYNLLKEIHTAIPFWDVFWHDLKNLEALLNWRFRRQRYIATCLRGTPLADLESQFESFSQSLYESRWHEVANFIKKLEPLLAPLRSTWNERRFQGSDGMDEDGGPQSAPAGAAAFNPQALTRCLSSALFASRVLMVIKLETFPEMLAGWAEDCPCHGGVTSESSQYQRSKLMQSHYEGFSVCPLSGKRAPELASGKIAEVYDAVCRQALVSVLTEAPLEEQARVISDFGHARDHIKVLLMSKLDHWTRLPWSLCGLAAYDAETVRRNAQGIITALEESPDVDLHHRLTCKFMSGQLLEDLRRLAEGAGMQDLSREFRLAVAPLRFVPVVETTIESKHAVTTRLHRRDTNAGKRARAFLQKPLTSVLYRTDVEAQFQPMDAARKDHEDYHRRNKQVVQGKLESGFVGQSGGRPRARAGPYERLRGGMILEHFRVVGSSREDGRATLFSLPAGSSGVVQSVSSFFAGSLDAATAERRLRAVDAEPLDADHGEAPELEVPPLFFSVVKSRPSANKRMFVNPGAGRSLESHHVAVALHRGLPTGSGEFEVRFQDPGRTLDDDNVAILSSLGSSCDEIEANLKRWSIKEELSYALPGQFSNSSAVTDMVTAMVKGKYTADNDFYVPSIDVRDALEPLCQQGFLVSNGMSGYALTQKALGSLLMHWKASDPAPVCAVRDGVDVWAMTVFELALKLEDIVAKGVHGQIPHGKDRKVYEAILAGEPVDYAGGARGKRALLDVDGEVGCKPKQKRGSGRADRAAPHLRQLADAPRAALEGPEAEAAEDSSDADSAGTGNDRVSEIEDVDDVAGDDLEFREEEGRTDLELDDQVRENGIEDMDLDDYEPSLPEGGVDDPEEVAPAAEPRVAESHAERERVVHPVPSMLHSSRFGCFSLIPKQPGSAGTGRFGGFQGSCPFHKKSRKTGCKKFISIKGPGPEDKEQAMREILYWCTQASSCRLQREHLNVALKPTPTMEVLLARAIVDPPSAPVLTDEDLDRRDGRANQPKRAAKRAAKAKAKAAARESEHAGVEDDASRASSSSHGEVVLAVVVLSVLVLGAEGDTQLSTVDRSDLKDSLGSEMMEMFLHKLDQCTFSEWDWCYVHNKRCPLCPVREHDAEYGEIAGTTCVAWSSMRQASSSSGKWLHRSTLPCLVWLFWLQKVQPSWYLHECVVRFDASALIQRLSQYLTISFVFSPVDLGIPVHRQRRYTFGINLESHKLSDFLVQTMGGEFCGFRSPSSKPYDWSVDDDKQHRESVQMSLWTMFKQMFFHDVTAGCDVFLQAPRSMVQKYIEGLADARGVSSQSSSDGHGLDVTAVLSGAHFQRLVGYRALVRQSGSAAGWYVMDLEQTSGFKGRISSIVPCLLRNSTLCMLQAAGSVEGASGVFPALPPGSTRLVMPVELFALQGFPLVLRSDLCQTWAEFFPWSIDWLIRSLSGKEICQLAGNGMHLQAVGTMLAIVLALSEKRCEDGPEAPRQERQGSVHGCGKLIDRKLMANLRYCHDDKLITDRLYKAAKAQDRTTWLSEQLSSIESTQRLIAAYKLRFPQWKTERADNKRFLTQYVEMVQAETAILYEGDGVMLTEDKFVMHMAKAENGGFSGQKARVEFARLLQDPTTVKDKKHGLDRVRVDLEDHVRFQNKFSKLKQLIQSEAAKKNISEDELQGLNNRVLSGHDRGSTGDDVDMVSMAQRMAANAGKGSSAFEGQLMQMGDLQELVPSSSPSTAAKAKDGNEETAVDDDEDEKDDDFMETPEKEKDKDKAKWMDMERAISRHVRTCDNWIADAQIKAEKAWATLHEVEAARATQDVASKVQHDLDVARGRRTAIGYVLGYDKDSPSDNPTTVESEAAITQLKNFIQELKLRANKGQAALVAAAVAFGQPAGQVAASVASAAGDRAKLGTGPPCKSFEDLLTFAEMRLIRDEFLTCEDKESLLEVQEKFKPIKKAVQELIALCNGVAKDLKGAVTAAAKRVQQSSEQESKRRKVAAGAQPGQSSQAAKVITIFEFLPAHTPDKIQQVPIGRLGSDAGNDNDLSKPFLINIAQDMDGWRPLLDKHRKVVTDFRIEFDASTLRSSVGRTQKAFSKLSADPNLQAEIKAVLFDKIVPVDKTVNHPSFSEDLKTSLEMQCMGCAKNTTSCIPERGHLATVYFGTSGTFKFIALPLVPLLSFTAGLEGKPEITLGEALQVVKYVSEDVLAGMLEGMDVVFHGSCGVNDALFLPPSWVMLQATATEDFLGIKMRYVIQAKDVLESLQKKLLEHKSPSSLVNDVVQQLKEAAVSKNAVPPAGGAPAAAS</sequence>
<gene>
    <name evidence="3" type="ORF">AK812_SmicGene38155</name>
</gene>
<comment type="caution">
    <text evidence="3">The sequence shown here is derived from an EMBL/GenBank/DDBJ whole genome shotgun (WGS) entry which is preliminary data.</text>
</comment>
<feature type="compositionally biased region" description="Basic and acidic residues" evidence="1">
    <location>
        <begin position="1637"/>
        <end position="1651"/>
    </location>
</feature>
<feature type="compositionally biased region" description="Acidic residues" evidence="1">
    <location>
        <begin position="1419"/>
        <end position="1434"/>
    </location>
</feature>
<feature type="compositionally biased region" description="Basic and acidic residues" evidence="1">
    <location>
        <begin position="66"/>
        <end position="112"/>
    </location>
</feature>
<feature type="region of interest" description="Disordered" evidence="1">
    <location>
        <begin position="1361"/>
        <end position="1380"/>
    </location>
</feature>
<feature type="chain" id="PRO_5012163847" evidence="2">
    <location>
        <begin position="25"/>
        <end position="2906"/>
    </location>
</feature>
<feature type="region of interest" description="Disordered" evidence="1">
    <location>
        <begin position="1391"/>
        <end position="1474"/>
    </location>
</feature>
<evidence type="ECO:0000313" key="3">
    <source>
        <dbReference type="EMBL" id="OLP81319.1"/>
    </source>
</evidence>
<feature type="region of interest" description="Disordered" evidence="1">
    <location>
        <begin position="28"/>
        <end position="112"/>
    </location>
</feature>
<evidence type="ECO:0000256" key="2">
    <source>
        <dbReference type="SAM" id="SignalP"/>
    </source>
</evidence>
<evidence type="ECO:0000256" key="1">
    <source>
        <dbReference type="SAM" id="MobiDB-lite"/>
    </source>
</evidence>
<feature type="compositionally biased region" description="Basic residues" evidence="1">
    <location>
        <begin position="1624"/>
        <end position="1636"/>
    </location>
</feature>
<feature type="region of interest" description="Disordered" evidence="1">
    <location>
        <begin position="1604"/>
        <end position="1653"/>
    </location>
</feature>
<feature type="region of interest" description="Disordered" evidence="1">
    <location>
        <begin position="715"/>
        <end position="734"/>
    </location>
</feature>
<keyword evidence="4" id="KW-1185">Reference proteome</keyword>
<organism evidence="3 4">
    <name type="scientific">Symbiodinium microadriaticum</name>
    <name type="common">Dinoflagellate</name>
    <name type="synonym">Zooxanthella microadriatica</name>
    <dbReference type="NCBI Taxonomy" id="2951"/>
    <lineage>
        <taxon>Eukaryota</taxon>
        <taxon>Sar</taxon>
        <taxon>Alveolata</taxon>
        <taxon>Dinophyceae</taxon>
        <taxon>Suessiales</taxon>
        <taxon>Symbiodiniaceae</taxon>
        <taxon>Symbiodinium</taxon>
    </lineage>
</organism>
<feature type="compositionally biased region" description="Basic and acidic residues" evidence="1">
    <location>
        <begin position="2365"/>
        <end position="2375"/>
    </location>
</feature>
<name>A0A1Q9CEF4_SYMMI</name>
<dbReference type="Proteomes" id="UP000186817">
    <property type="component" value="Unassembled WGS sequence"/>
</dbReference>
<feature type="signal peptide" evidence="2">
    <location>
        <begin position="1"/>
        <end position="24"/>
    </location>
</feature>
<evidence type="ECO:0000313" key="4">
    <source>
        <dbReference type="Proteomes" id="UP000186817"/>
    </source>
</evidence>